<dbReference type="GO" id="GO:0005739">
    <property type="term" value="C:mitochondrion"/>
    <property type="evidence" value="ECO:0007669"/>
    <property type="project" value="UniProtKB-SubCell"/>
</dbReference>
<reference evidence="6 7" key="1">
    <citation type="submission" date="2022-09" db="EMBL/GenBank/DDBJ databases">
        <authorList>
            <person name="Palmer J.M."/>
        </authorList>
    </citation>
    <scope>NUCLEOTIDE SEQUENCE [LARGE SCALE GENOMIC DNA]</scope>
    <source>
        <strain evidence="6 7">DSM 7382</strain>
    </source>
</reference>
<comment type="caution">
    <text evidence="6">The sequence shown here is derived from an EMBL/GenBank/DDBJ whole genome shotgun (WGS) entry which is preliminary data.</text>
</comment>
<name>A0AAW0GKV4_9APHY</name>
<evidence type="ECO:0000313" key="6">
    <source>
        <dbReference type="EMBL" id="KAK7694213.1"/>
    </source>
</evidence>
<feature type="region of interest" description="Disordered" evidence="5">
    <location>
        <begin position="88"/>
        <end position="131"/>
    </location>
</feature>
<dbReference type="PANTHER" id="PTHR13126:SF0">
    <property type="entry name" value="ATP SYNTHASE MITOCHONDRIAL F1 COMPLEX ASSEMBLY FACTOR 1"/>
    <property type="match status" value="1"/>
</dbReference>
<evidence type="ECO:0000256" key="2">
    <source>
        <dbReference type="ARBA" id="ARBA00009116"/>
    </source>
</evidence>
<evidence type="ECO:0000256" key="1">
    <source>
        <dbReference type="ARBA" id="ARBA00004173"/>
    </source>
</evidence>
<sequence length="363" mass="41350">MSLFTHSLRRYPPRLSHSLLRQHAGRCNFSVAALRLKDKNTGSIQHVDYESKYAEKLKRRAAELGITVEQLREQIKEKDRKEKEIRRAVLEKHSPKGDPAYASEDVPAEAEDSKERRDPLASYVRKDSSPVKPLSSILNLDKLFQTEHTPEQVSVLWRAYHASRSKGTGRGYLCATVPVESYKHMLTAATRYPYFVLPIPRADAQVDEPVSEGNQPTEFFFMQWDFHGSPPDPKPKNDIFTRPIISKNPQTSTVLFTPLQEYKLRASYATPHLVITHYTDLVETHGLVLLRGEITPSTGNGGVSADGRFLLSQQDAQLLALGVQRFYLWSQGHDEKEALLKCFHENPDDFKWEDLLKHAEVSS</sequence>
<comment type="similarity">
    <text evidence="2">Belongs to the ATP11 family.</text>
</comment>
<protein>
    <recommendedName>
        <fullName evidence="8">ATP11-domain-containing protein</fullName>
    </recommendedName>
</protein>
<dbReference type="EMBL" id="JASBNA010000002">
    <property type="protein sequence ID" value="KAK7694213.1"/>
    <property type="molecule type" value="Genomic_DNA"/>
</dbReference>
<dbReference type="PANTHER" id="PTHR13126">
    <property type="entry name" value="CHAPERONE ATP11"/>
    <property type="match status" value="1"/>
</dbReference>
<dbReference type="GO" id="GO:0033615">
    <property type="term" value="P:mitochondrial proton-transporting ATP synthase complex assembly"/>
    <property type="evidence" value="ECO:0007669"/>
    <property type="project" value="TreeGrafter"/>
</dbReference>
<feature type="compositionally biased region" description="Basic and acidic residues" evidence="5">
    <location>
        <begin position="111"/>
        <end position="129"/>
    </location>
</feature>
<evidence type="ECO:0000256" key="4">
    <source>
        <dbReference type="ARBA" id="ARBA00023128"/>
    </source>
</evidence>
<accession>A0AAW0GKV4</accession>
<dbReference type="Pfam" id="PF06644">
    <property type="entry name" value="ATP11"/>
    <property type="match status" value="1"/>
</dbReference>
<organism evidence="6 7">
    <name type="scientific">Cerrena zonata</name>
    <dbReference type="NCBI Taxonomy" id="2478898"/>
    <lineage>
        <taxon>Eukaryota</taxon>
        <taxon>Fungi</taxon>
        <taxon>Dikarya</taxon>
        <taxon>Basidiomycota</taxon>
        <taxon>Agaricomycotina</taxon>
        <taxon>Agaricomycetes</taxon>
        <taxon>Polyporales</taxon>
        <taxon>Cerrenaceae</taxon>
        <taxon>Cerrena</taxon>
    </lineage>
</organism>
<keyword evidence="7" id="KW-1185">Reference proteome</keyword>
<gene>
    <name evidence="6" type="ORF">QCA50_001393</name>
</gene>
<evidence type="ECO:0000256" key="3">
    <source>
        <dbReference type="ARBA" id="ARBA00022946"/>
    </source>
</evidence>
<dbReference type="Proteomes" id="UP001385951">
    <property type="component" value="Unassembled WGS sequence"/>
</dbReference>
<evidence type="ECO:0000256" key="5">
    <source>
        <dbReference type="SAM" id="MobiDB-lite"/>
    </source>
</evidence>
<comment type="subcellular location">
    <subcellularLocation>
        <location evidence="1">Mitochondrion</location>
    </subcellularLocation>
</comment>
<keyword evidence="4" id="KW-0496">Mitochondrion</keyword>
<dbReference type="AlphaFoldDB" id="A0AAW0GKV4"/>
<evidence type="ECO:0000313" key="7">
    <source>
        <dbReference type="Proteomes" id="UP001385951"/>
    </source>
</evidence>
<evidence type="ECO:0008006" key="8">
    <source>
        <dbReference type="Google" id="ProtNLM"/>
    </source>
</evidence>
<proteinExistence type="inferred from homology"/>
<dbReference type="InterPro" id="IPR010591">
    <property type="entry name" value="ATP11"/>
</dbReference>
<keyword evidence="3" id="KW-0809">Transit peptide</keyword>